<dbReference type="SUPFAM" id="SSF52518">
    <property type="entry name" value="Thiamin diphosphate-binding fold (THDP-binding)"/>
    <property type="match status" value="2"/>
</dbReference>
<evidence type="ECO:0000256" key="3">
    <source>
        <dbReference type="ARBA" id="ARBA00011631"/>
    </source>
</evidence>
<evidence type="ECO:0000313" key="14">
    <source>
        <dbReference type="Proteomes" id="UP000325030"/>
    </source>
</evidence>
<dbReference type="GO" id="GO:0019164">
    <property type="term" value="F:pyruvate synthase activity"/>
    <property type="evidence" value="ECO:0007669"/>
    <property type="project" value="UniProtKB-ARBA"/>
</dbReference>
<dbReference type="SUPFAM" id="SSF52467">
    <property type="entry name" value="DHS-like NAD/FAD-binding domain"/>
    <property type="match status" value="1"/>
</dbReference>
<keyword evidence="11" id="KW-0378">Hydrolase</keyword>
<dbReference type="EMBL" id="AP018929">
    <property type="protein sequence ID" value="BBG25042.1"/>
    <property type="molecule type" value="Genomic_DNA"/>
</dbReference>
<proteinExistence type="inferred from homology"/>
<evidence type="ECO:0000313" key="13">
    <source>
        <dbReference type="Proteomes" id="UP000322983"/>
    </source>
</evidence>
<dbReference type="InterPro" id="IPR011766">
    <property type="entry name" value="TPP_enzyme_TPP-bd"/>
</dbReference>
<evidence type="ECO:0000259" key="8">
    <source>
        <dbReference type="Pfam" id="PF00205"/>
    </source>
</evidence>
<name>A0A510DXT3_9CREN</name>
<evidence type="ECO:0000313" key="11">
    <source>
        <dbReference type="EMBL" id="BBG25042.1"/>
    </source>
</evidence>
<dbReference type="GO" id="GO:0018491">
    <property type="term" value="F:2-oxobutyrate synthase activity"/>
    <property type="evidence" value="ECO:0007669"/>
    <property type="project" value="UniProtKB-ARBA"/>
</dbReference>
<dbReference type="Gene3D" id="3.40.50.970">
    <property type="match status" value="2"/>
</dbReference>
<evidence type="ECO:0000256" key="4">
    <source>
        <dbReference type="ARBA" id="ARBA00012691"/>
    </source>
</evidence>
<keyword evidence="13" id="KW-1185">Reference proteome</keyword>
<dbReference type="GO" id="GO:0009097">
    <property type="term" value="P:isoleucine biosynthetic process"/>
    <property type="evidence" value="ECO:0007669"/>
    <property type="project" value="TreeGrafter"/>
</dbReference>
<dbReference type="Proteomes" id="UP000325030">
    <property type="component" value="Chromosome"/>
</dbReference>
<reference evidence="11 13" key="2">
    <citation type="journal article" date="2020" name="Int. J. Syst. Evol. Microbiol.">
        <title>Sulfuracidifex tepidarius gen. nov., sp. nov. and transfer of Sulfolobus metallicus Huber and Stetter 1992 to the genus Sulfuracidifex as Sulfuracidifex metallicus comb. nov.</title>
        <authorList>
            <person name="Itoh T."/>
            <person name="Miura T."/>
            <person name="Sakai H.D."/>
            <person name="Kato S."/>
            <person name="Ohkuma M."/>
            <person name="Takashina T."/>
        </authorList>
    </citation>
    <scope>NUCLEOTIDE SEQUENCE [LARGE SCALE GENOMIC DNA]</scope>
    <source>
        <strain evidence="11 13">IC-006</strain>
        <strain evidence="12">IC-007</strain>
    </source>
</reference>
<feature type="domain" description="Thiamine pyrophosphate enzyme central" evidence="8">
    <location>
        <begin position="182"/>
        <end position="312"/>
    </location>
</feature>
<dbReference type="Pfam" id="PF00205">
    <property type="entry name" value="TPP_enzyme_M"/>
    <property type="match status" value="1"/>
</dbReference>
<evidence type="ECO:0000256" key="7">
    <source>
        <dbReference type="RuleBase" id="RU362132"/>
    </source>
</evidence>
<protein>
    <recommendedName>
        <fullName evidence="4">2-oxoacid oxidoreductase (ferredoxin)</fullName>
        <ecNumber evidence="4">1.2.7.11</ecNumber>
    </recommendedName>
</protein>
<dbReference type="Proteomes" id="UP000322983">
    <property type="component" value="Chromosome"/>
</dbReference>
<dbReference type="CDD" id="cd07035">
    <property type="entry name" value="TPP_PYR_POX_like"/>
    <property type="match status" value="1"/>
</dbReference>
<comment type="similarity">
    <text evidence="2 7">Belongs to the TPP enzyme family.</text>
</comment>
<dbReference type="GO" id="GO:0000287">
    <property type="term" value="F:magnesium ion binding"/>
    <property type="evidence" value="ECO:0007669"/>
    <property type="project" value="InterPro"/>
</dbReference>
<dbReference type="GeneID" id="41718682"/>
<evidence type="ECO:0000259" key="10">
    <source>
        <dbReference type="Pfam" id="PF02776"/>
    </source>
</evidence>
<keyword evidence="5 7" id="KW-0786">Thiamine pyrophosphate</keyword>
<dbReference type="PANTHER" id="PTHR18968">
    <property type="entry name" value="THIAMINE PYROPHOSPHATE ENZYMES"/>
    <property type="match status" value="1"/>
</dbReference>
<evidence type="ECO:0000313" key="12">
    <source>
        <dbReference type="EMBL" id="BBG27823.1"/>
    </source>
</evidence>
<accession>A0A510DXT3</accession>
<feature type="domain" description="Thiamine pyrophosphate enzyme N-terminal TPP-binding" evidence="10">
    <location>
        <begin position="15"/>
        <end position="100"/>
    </location>
</feature>
<dbReference type="GO" id="GO:0030976">
    <property type="term" value="F:thiamine pyrophosphate binding"/>
    <property type="evidence" value="ECO:0007669"/>
    <property type="project" value="InterPro"/>
</dbReference>
<evidence type="ECO:0000256" key="5">
    <source>
        <dbReference type="ARBA" id="ARBA00023052"/>
    </source>
</evidence>
<dbReference type="AlphaFoldDB" id="A0A510DXT3"/>
<evidence type="ECO:0000256" key="2">
    <source>
        <dbReference type="ARBA" id="ARBA00007812"/>
    </source>
</evidence>
<dbReference type="CDD" id="cd02002">
    <property type="entry name" value="TPP_BFDC"/>
    <property type="match status" value="1"/>
</dbReference>
<dbReference type="InterPro" id="IPR012001">
    <property type="entry name" value="Thiamin_PyroP_enz_TPP-bd_dom"/>
</dbReference>
<organism evidence="11 13">
    <name type="scientific">Sulfuracidifex tepidarius</name>
    <dbReference type="NCBI Taxonomy" id="1294262"/>
    <lineage>
        <taxon>Archaea</taxon>
        <taxon>Thermoproteota</taxon>
        <taxon>Thermoprotei</taxon>
        <taxon>Sulfolobales</taxon>
        <taxon>Sulfolobaceae</taxon>
        <taxon>Sulfuracidifex</taxon>
    </lineage>
</organism>
<reference evidence="14" key="1">
    <citation type="submission" date="2018-09" db="EMBL/GenBank/DDBJ databases">
        <title>Complete Genome Sequencing of Sulfolobus sp. JCM 16834.</title>
        <authorList>
            <person name="Kato S."/>
            <person name="Itoh T."/>
            <person name="Ohkuma M."/>
        </authorList>
    </citation>
    <scope>NUCLEOTIDE SEQUENCE [LARGE SCALE GENOMIC DNA]</scope>
    <source>
        <strain evidence="14">IC-007</strain>
    </source>
</reference>
<dbReference type="InterPro" id="IPR029061">
    <property type="entry name" value="THDP-binding"/>
</dbReference>
<dbReference type="KEGG" id="step:IC006_2377"/>
<dbReference type="GO" id="GO:0016787">
    <property type="term" value="F:hydrolase activity"/>
    <property type="evidence" value="ECO:0007669"/>
    <property type="project" value="UniProtKB-KW"/>
</dbReference>
<dbReference type="EMBL" id="AP018930">
    <property type="protein sequence ID" value="BBG27823.1"/>
    <property type="molecule type" value="Genomic_DNA"/>
</dbReference>
<comment type="subunit">
    <text evidence="3">Heterodimer composed of an alpha and a beta subunit.</text>
</comment>
<dbReference type="Pfam" id="PF02775">
    <property type="entry name" value="TPP_enzyme_C"/>
    <property type="match status" value="1"/>
</dbReference>
<dbReference type="EC" id="1.2.7.11" evidence="4"/>
<dbReference type="Pfam" id="PF02776">
    <property type="entry name" value="TPP_enzyme_N"/>
    <property type="match status" value="1"/>
</dbReference>
<dbReference type="InterPro" id="IPR045229">
    <property type="entry name" value="TPP_enz"/>
</dbReference>
<dbReference type="GO" id="GO:0047553">
    <property type="term" value="F:2-oxoglutarate synthase activity"/>
    <property type="evidence" value="ECO:0007669"/>
    <property type="project" value="UniProtKB-ARBA"/>
</dbReference>
<dbReference type="OrthoDB" id="6837at2157"/>
<evidence type="ECO:0000256" key="1">
    <source>
        <dbReference type="ARBA" id="ARBA00003908"/>
    </source>
</evidence>
<feature type="domain" description="Thiamine pyrophosphate enzyme TPP-binding" evidence="9">
    <location>
        <begin position="369"/>
        <end position="466"/>
    </location>
</feature>
<dbReference type="Gene3D" id="3.40.50.1220">
    <property type="entry name" value="TPP-binding domain"/>
    <property type="match status" value="1"/>
</dbReference>
<comment type="function">
    <text evidence="1">Catalyzes the coenzyme A-dependent oxidative decarboxylation of different 2-oxoacids such as 2-oxoglutarate, pyruvate and 2-oxobutyrate to form their CoA derivatives.</text>
</comment>
<gene>
    <name evidence="11" type="ORF">IC006_2377</name>
    <name evidence="12" type="ORF">IC007_2378</name>
</gene>
<dbReference type="GO" id="GO:0003984">
    <property type="term" value="F:acetolactate synthase activity"/>
    <property type="evidence" value="ECO:0007669"/>
    <property type="project" value="TreeGrafter"/>
</dbReference>
<dbReference type="STRING" id="1294262.GCA_001316085_02076"/>
<dbReference type="GO" id="GO:0005948">
    <property type="term" value="C:acetolactate synthase complex"/>
    <property type="evidence" value="ECO:0007669"/>
    <property type="project" value="TreeGrafter"/>
</dbReference>
<dbReference type="GO" id="GO:0050660">
    <property type="term" value="F:flavin adenine dinucleotide binding"/>
    <property type="evidence" value="ECO:0007669"/>
    <property type="project" value="TreeGrafter"/>
</dbReference>
<sequence length="492" mass="55600">MLGEKVYKFLSLLSDRIYGNPGTTELSFLREKPDEFKYFLALQDGIAVGMAEGYYLKEDRLGIVNLHASPGLSNAMGFINTARADRVPLLIITGQQTSDYLIDEPRLYGDLTSMARPFVKASFEARREEEVLRYLERASKISLTPPYGPTMVSIPEDLQRKEYEAEPKFSHVVDVCCGEEVVKQVMKRFNSCKKVAVVAGYEIDVTNAHDELNEFVTRANVPVFAEPFASRSPFDGNQSFFMGDLPRRSSEINKVLGDFSLILIVGGSVNNVLFPDDSSLRDKEVIQVTMDWEEASKRPWETVVCNPKHFLKMAKGMVSTHEIVPRRVETKQTPADKIFLELSKYSEKYAIFDEVPSYRESLRKALSYRRRSFFANRAGFIGWAIPASFGYASAGGKSLAVVGDGSFNYSFQALWSAQKYGGVMKVLVVNNQGYNSLRGWSNMNSDVLSPETSPWKLASSYGFESKEFDDYRRGIEWLMSDEAQKMVEIRVQ</sequence>
<dbReference type="InterPro" id="IPR029035">
    <property type="entry name" value="DHS-like_NAD/FAD-binding_dom"/>
</dbReference>
<evidence type="ECO:0000259" key="9">
    <source>
        <dbReference type="Pfam" id="PF02775"/>
    </source>
</evidence>
<dbReference type="GO" id="GO:0009099">
    <property type="term" value="P:L-valine biosynthetic process"/>
    <property type="evidence" value="ECO:0007669"/>
    <property type="project" value="TreeGrafter"/>
</dbReference>
<dbReference type="RefSeq" id="WP_054846202.1">
    <property type="nucleotide sequence ID" value="NZ_AP018929.1"/>
</dbReference>
<comment type="catalytic activity">
    <reaction evidence="6">
        <text>a 2-oxocarboxylate + 2 oxidized [2Fe-2S]-[ferredoxin] + CoA = an acyl-CoA + 2 reduced [2Fe-2S]-[ferredoxin] + CO2 + H(+)</text>
        <dbReference type="Rhea" id="RHEA:42316"/>
        <dbReference type="Rhea" id="RHEA-COMP:10000"/>
        <dbReference type="Rhea" id="RHEA-COMP:10001"/>
        <dbReference type="ChEBI" id="CHEBI:15378"/>
        <dbReference type="ChEBI" id="CHEBI:16526"/>
        <dbReference type="ChEBI" id="CHEBI:33737"/>
        <dbReference type="ChEBI" id="CHEBI:33738"/>
        <dbReference type="ChEBI" id="CHEBI:35179"/>
        <dbReference type="ChEBI" id="CHEBI:57287"/>
        <dbReference type="ChEBI" id="CHEBI:58342"/>
        <dbReference type="EC" id="1.2.7.11"/>
    </reaction>
</comment>
<dbReference type="PANTHER" id="PTHR18968:SF13">
    <property type="entry name" value="ACETOLACTATE SYNTHASE CATALYTIC SUBUNIT, MITOCHONDRIAL"/>
    <property type="match status" value="1"/>
</dbReference>
<dbReference type="InterPro" id="IPR012000">
    <property type="entry name" value="Thiamin_PyroP_enz_cen_dom"/>
</dbReference>
<evidence type="ECO:0000256" key="6">
    <source>
        <dbReference type="ARBA" id="ARBA00048893"/>
    </source>
</evidence>
<accession>A0A510E5L1</accession>